<keyword evidence="9" id="KW-0732">Signal</keyword>
<evidence type="ECO:0000313" key="11">
    <source>
        <dbReference type="EMBL" id="MBD8488611.1"/>
    </source>
</evidence>
<evidence type="ECO:0000259" key="10">
    <source>
        <dbReference type="Pfam" id="PF03372"/>
    </source>
</evidence>
<evidence type="ECO:0000256" key="2">
    <source>
        <dbReference type="ARBA" id="ARBA00001946"/>
    </source>
</evidence>
<organism evidence="11 12">
    <name type="scientific">Echinicola arenosa</name>
    <dbReference type="NCBI Taxonomy" id="2774144"/>
    <lineage>
        <taxon>Bacteria</taxon>
        <taxon>Pseudomonadati</taxon>
        <taxon>Bacteroidota</taxon>
        <taxon>Cytophagia</taxon>
        <taxon>Cytophagales</taxon>
        <taxon>Cyclobacteriaceae</taxon>
        <taxon>Echinicola</taxon>
    </lineage>
</organism>
<evidence type="ECO:0000256" key="6">
    <source>
        <dbReference type="ARBA" id="ARBA00022801"/>
    </source>
</evidence>
<evidence type="ECO:0000256" key="9">
    <source>
        <dbReference type="SAM" id="SignalP"/>
    </source>
</evidence>
<proteinExistence type="predicted"/>
<keyword evidence="7" id="KW-0460">Magnesium</keyword>
<comment type="cofactor">
    <cofactor evidence="1">
        <name>Mn(2+)</name>
        <dbReference type="ChEBI" id="CHEBI:29035"/>
    </cofactor>
</comment>
<feature type="chain" id="PRO_5047288535" evidence="9">
    <location>
        <begin position="20"/>
        <end position="300"/>
    </location>
</feature>
<sequence>MKRKILLILIVFACFQSFGQSDEKLKVISYNIWNGYDWGKDTLRRKQLCNWVDEQNPEVVALQELCGYTPEKLQEDAESWGHPYSELLKTTGYSVGITSSSPITVISRLFGNLHHGALHVKINEINYLVVHLHPGSIKRRREEVDILKAYIQGYIDRDEDLMVLGDFNTHSPLDASLYEEKSDWLQKDWDNNKDKGLDGNMAVKMQLDYAVMAGFMSLPLFDSVWQSERTGKGMESFPAMVLTDKERKGIEIPANERIDYLMISENLQGKLTKAYVANGEENWYLSDHYPVVADFDMNEY</sequence>
<dbReference type="Gene3D" id="3.60.10.10">
    <property type="entry name" value="Endonuclease/exonuclease/phosphatase"/>
    <property type="match status" value="1"/>
</dbReference>
<dbReference type="SUPFAM" id="SSF56219">
    <property type="entry name" value="DNase I-like"/>
    <property type="match status" value="1"/>
</dbReference>
<evidence type="ECO:0000256" key="5">
    <source>
        <dbReference type="ARBA" id="ARBA00022763"/>
    </source>
</evidence>
<dbReference type="EMBL" id="JACYTQ010000002">
    <property type="protein sequence ID" value="MBD8488611.1"/>
    <property type="molecule type" value="Genomic_DNA"/>
</dbReference>
<keyword evidence="11" id="KW-0255">Endonuclease</keyword>
<evidence type="ECO:0000256" key="3">
    <source>
        <dbReference type="ARBA" id="ARBA00022722"/>
    </source>
</evidence>
<keyword evidence="8" id="KW-0234">DNA repair</keyword>
<protein>
    <submittedName>
        <fullName evidence="11">Endonuclease/exonuclease/phosphatase family protein</fullName>
    </submittedName>
</protein>
<dbReference type="InterPro" id="IPR005135">
    <property type="entry name" value="Endo/exonuclease/phosphatase"/>
</dbReference>
<accession>A0ABR9AIQ7</accession>
<dbReference type="Proteomes" id="UP000647133">
    <property type="component" value="Unassembled WGS sequence"/>
</dbReference>
<evidence type="ECO:0000256" key="4">
    <source>
        <dbReference type="ARBA" id="ARBA00022723"/>
    </source>
</evidence>
<comment type="caution">
    <text evidence="11">The sequence shown here is derived from an EMBL/GenBank/DDBJ whole genome shotgun (WGS) entry which is preliminary data.</text>
</comment>
<feature type="signal peptide" evidence="9">
    <location>
        <begin position="1"/>
        <end position="19"/>
    </location>
</feature>
<keyword evidence="4" id="KW-0479">Metal-binding</keyword>
<evidence type="ECO:0000256" key="1">
    <source>
        <dbReference type="ARBA" id="ARBA00001936"/>
    </source>
</evidence>
<reference evidence="11 12" key="1">
    <citation type="submission" date="2020-09" db="EMBL/GenBank/DDBJ databases">
        <title>Echinicola sp. CAU 1574 isolated from sand of Sido Beach.</title>
        <authorList>
            <person name="Kim W."/>
        </authorList>
    </citation>
    <scope>NUCLEOTIDE SEQUENCE [LARGE SCALE GENOMIC DNA]</scope>
    <source>
        <strain evidence="11 12">CAU 1574</strain>
    </source>
</reference>
<evidence type="ECO:0000313" key="12">
    <source>
        <dbReference type="Proteomes" id="UP000647133"/>
    </source>
</evidence>
<keyword evidence="5" id="KW-0227">DNA damage</keyword>
<keyword evidence="3" id="KW-0540">Nuclease</keyword>
<dbReference type="Pfam" id="PF03372">
    <property type="entry name" value="Exo_endo_phos"/>
    <property type="match status" value="1"/>
</dbReference>
<keyword evidence="12" id="KW-1185">Reference proteome</keyword>
<dbReference type="InterPro" id="IPR051547">
    <property type="entry name" value="TDP2-like"/>
</dbReference>
<comment type="cofactor">
    <cofactor evidence="2">
        <name>Mg(2+)</name>
        <dbReference type="ChEBI" id="CHEBI:18420"/>
    </cofactor>
</comment>
<gene>
    <name evidence="11" type="ORF">IFO69_07640</name>
</gene>
<dbReference type="PANTHER" id="PTHR15822:SF4">
    <property type="entry name" value="TYROSYL-DNA PHOSPHODIESTERASE 2"/>
    <property type="match status" value="1"/>
</dbReference>
<dbReference type="RefSeq" id="WP_192009471.1">
    <property type="nucleotide sequence ID" value="NZ_JACYTQ010000002.1"/>
</dbReference>
<dbReference type="GO" id="GO:0004519">
    <property type="term" value="F:endonuclease activity"/>
    <property type="evidence" value="ECO:0007669"/>
    <property type="project" value="UniProtKB-KW"/>
</dbReference>
<keyword evidence="6" id="KW-0378">Hydrolase</keyword>
<evidence type="ECO:0000256" key="8">
    <source>
        <dbReference type="ARBA" id="ARBA00023204"/>
    </source>
</evidence>
<name>A0ABR9AIQ7_9BACT</name>
<evidence type="ECO:0000256" key="7">
    <source>
        <dbReference type="ARBA" id="ARBA00022842"/>
    </source>
</evidence>
<feature type="domain" description="Endonuclease/exonuclease/phosphatase" evidence="10">
    <location>
        <begin position="28"/>
        <end position="183"/>
    </location>
</feature>
<dbReference type="InterPro" id="IPR036691">
    <property type="entry name" value="Endo/exonu/phosph_ase_sf"/>
</dbReference>
<dbReference type="PANTHER" id="PTHR15822">
    <property type="entry name" value="TRAF AND TNF RECEPTOR-ASSOCIATED PROTEIN"/>
    <property type="match status" value="1"/>
</dbReference>